<feature type="compositionally biased region" description="Polar residues" evidence="6">
    <location>
        <begin position="913"/>
        <end position="922"/>
    </location>
</feature>
<dbReference type="FunFam" id="2.10.110.10:FF:000121">
    <property type="entry name" value="Rho GTPase activator Rga"/>
    <property type="match status" value="1"/>
</dbReference>
<feature type="compositionally biased region" description="Basic and acidic residues" evidence="6">
    <location>
        <begin position="453"/>
        <end position="465"/>
    </location>
</feature>
<feature type="compositionally biased region" description="Basic and acidic residues" evidence="6">
    <location>
        <begin position="505"/>
        <end position="522"/>
    </location>
</feature>
<keyword evidence="2 4" id="KW-0479">Metal-binding</keyword>
<feature type="coiled-coil region" evidence="5">
    <location>
        <begin position="755"/>
        <end position="806"/>
    </location>
</feature>
<dbReference type="OrthoDB" id="3162605at2759"/>
<evidence type="ECO:0000256" key="4">
    <source>
        <dbReference type="PROSITE-ProRule" id="PRU00125"/>
    </source>
</evidence>
<dbReference type="GO" id="GO:0007165">
    <property type="term" value="P:signal transduction"/>
    <property type="evidence" value="ECO:0007669"/>
    <property type="project" value="InterPro"/>
</dbReference>
<dbReference type="Pfam" id="PF00620">
    <property type="entry name" value="RhoGAP"/>
    <property type="match status" value="1"/>
</dbReference>
<feature type="region of interest" description="Disordered" evidence="6">
    <location>
        <begin position="900"/>
        <end position="945"/>
    </location>
</feature>
<dbReference type="Gene3D" id="1.10.555.10">
    <property type="entry name" value="Rho GTPase activation protein"/>
    <property type="match status" value="1"/>
</dbReference>
<dbReference type="SUPFAM" id="SSF48350">
    <property type="entry name" value="GTPase activation domain, GAP"/>
    <property type="match status" value="1"/>
</dbReference>
<dbReference type="InterPro" id="IPR001781">
    <property type="entry name" value="Znf_LIM"/>
</dbReference>
<dbReference type="CDD" id="cd00159">
    <property type="entry name" value="RhoGAP"/>
    <property type="match status" value="1"/>
</dbReference>
<gene>
    <name evidence="9" type="ORF">PSALAMII_LOCUS11091</name>
</gene>
<accession>A0A9W4JZ67</accession>
<comment type="caution">
    <text evidence="9">The sequence shown here is derived from an EMBL/GenBank/DDBJ whole genome shotgun (WGS) entry which is preliminary data.</text>
</comment>
<feature type="domain" description="LIM zinc-binding" evidence="7">
    <location>
        <begin position="141"/>
        <end position="200"/>
    </location>
</feature>
<dbReference type="FunFam" id="1.10.555.10:FF:000043">
    <property type="entry name" value="Rho GTPase activator Rga"/>
    <property type="match status" value="1"/>
</dbReference>
<evidence type="ECO:0000256" key="1">
    <source>
        <dbReference type="ARBA" id="ARBA00022468"/>
    </source>
</evidence>
<dbReference type="InterPro" id="IPR050729">
    <property type="entry name" value="Rho-GAP"/>
</dbReference>
<evidence type="ECO:0000256" key="3">
    <source>
        <dbReference type="ARBA" id="ARBA00022833"/>
    </source>
</evidence>
<feature type="compositionally biased region" description="Polar residues" evidence="6">
    <location>
        <begin position="314"/>
        <end position="330"/>
    </location>
</feature>
<reference evidence="9" key="1">
    <citation type="submission" date="2021-07" db="EMBL/GenBank/DDBJ databases">
        <authorList>
            <person name="Branca A.L. A."/>
        </authorList>
    </citation>
    <scope>NUCLEOTIDE SEQUENCE</scope>
</reference>
<feature type="compositionally biased region" description="Polar residues" evidence="6">
    <location>
        <begin position="268"/>
        <end position="278"/>
    </location>
</feature>
<feature type="domain" description="Rho-GAP" evidence="8">
    <location>
        <begin position="964"/>
        <end position="1152"/>
    </location>
</feature>
<evidence type="ECO:0000256" key="5">
    <source>
        <dbReference type="SAM" id="Coils"/>
    </source>
</evidence>
<feature type="compositionally biased region" description="Polar residues" evidence="6">
    <location>
        <begin position="543"/>
        <end position="552"/>
    </location>
</feature>
<keyword evidence="5" id="KW-0175">Coiled coil</keyword>
<dbReference type="Gene3D" id="2.10.110.10">
    <property type="entry name" value="Cysteine Rich Protein"/>
    <property type="match status" value="2"/>
</dbReference>
<evidence type="ECO:0000313" key="10">
    <source>
        <dbReference type="Proteomes" id="UP001152649"/>
    </source>
</evidence>
<evidence type="ECO:0000259" key="8">
    <source>
        <dbReference type="PROSITE" id="PS50238"/>
    </source>
</evidence>
<evidence type="ECO:0000259" key="7">
    <source>
        <dbReference type="PROSITE" id="PS50023"/>
    </source>
</evidence>
<keyword evidence="4" id="KW-0440">LIM domain</keyword>
<dbReference type="GO" id="GO:0005938">
    <property type="term" value="C:cell cortex"/>
    <property type="evidence" value="ECO:0007669"/>
    <property type="project" value="UniProtKB-ARBA"/>
</dbReference>
<name>A0A9W4JZ67_9EURO</name>
<feature type="compositionally biased region" description="Polar residues" evidence="6">
    <location>
        <begin position="429"/>
        <end position="445"/>
    </location>
</feature>
<feature type="region of interest" description="Disordered" evidence="6">
    <location>
        <begin position="812"/>
        <end position="845"/>
    </location>
</feature>
<evidence type="ECO:0000313" key="9">
    <source>
        <dbReference type="EMBL" id="CAG8430282.1"/>
    </source>
</evidence>
<evidence type="ECO:0000256" key="2">
    <source>
        <dbReference type="ARBA" id="ARBA00022723"/>
    </source>
</evidence>
<dbReference type="PROSITE" id="PS50023">
    <property type="entry name" value="LIM_DOMAIN_2"/>
    <property type="match status" value="1"/>
</dbReference>
<sequence length="1157" mass="127601">MSCTQTLEDDSRFVLTHYSAGPIATTRPLNTHVTADSLPSCDQESLPQTVRPPPVIYPKAVGKRTPWTRERTIDNGGHGKPSIPGVSHGAGGVLSLQGLWRAGNRWHIDCFRCSTCSTLLDSDAHLLLLGDGSLICSNCTYSCSSCNNKIEDLAILTGDQAFCAQCFRCRNCKRKIENLRYARTSQGIFCMECHESLMARRRKRKAGGSSGKRPAGPNVKLDKSLPSLPPHLLEEAQVADESPSEYAGTPDPNRVAGTPDLDERPESSRSNQVDTGTHSLFPLNKDQCIALCIVPDCILVYKYTVLTNVPDNLILPSSTYRSSRQSMTRNTDSEGGELLIPLAFDPSAEGRSSRGHSQTRQEDYFGQVRSESSLPTSQREYLQEPTSRTSSENPSPHIAYQEKNWERNEGNSDKPQTLDSSKYSKESSTRTSSDIPTSQRETNNVSRASAESSRPREMADAKRPTPLESVTSAPARPSSELRRLHDHGSRESAYSQSSNIPNLPKRGDSLEGKHHQIPRKEVGASPSSSHYGDSPLLRGDTFEQPTQSTPMKTSHPDSAPSEGAGSPSLLRYHSGGEFSMDEELSRIINQDDSAGPGSDSFLRRVSNSVRHGRSFSEKSVRTGRIDTNARSRGGSIAGTDVGSPIASSQSEEISWLRNELRKEKQRVAELEAAARATADVKQVNTELSEKRSTMVVLDAQREIVLRELTVLTDHMEAEKRGGTSGPLDLGKLSNQVLRELAESIQKLKESYAPQIEGLIQKRNDLSEELEEMNTKKEKSFQEFEQLSMKNAQLAELNNQLVHQIQELYKATDGQPRSDGLGISHSKEKSTTSIEVMKPGSHDLHPSVVSTAHIHEDSEPATATVVPGPQVVSIRKGQPRKFNWKKGGQNVAKGVKGLKGAFMGSEGQEGNGSLPRSQTQDPSRQGFGFFGNQRSKQGGKMSQADSVPVLAEAAPSTGSGALFGTDLEVRMEHEKSIIPFIVTRCIQEVELRGIDMEGIYRKSGAASVIQTIREGFERSPFEYDISDPDLDIHAVTSTLKQYFRKLPNPLITYEVYELVIDSGEVNPVSARIELLQKSLLELPPVHRDVLEFLVFHLRRVVDRHAENLMTFQNVAVVFAPTIMRPESLAREMTDVQKKNDVLKFLVENCQEIFMGMQG</sequence>
<keyword evidence="10" id="KW-1185">Reference proteome</keyword>
<evidence type="ECO:0000256" key="6">
    <source>
        <dbReference type="SAM" id="MobiDB-lite"/>
    </source>
</evidence>
<feature type="compositionally biased region" description="Polar residues" evidence="6">
    <location>
        <begin position="492"/>
        <end position="501"/>
    </location>
</feature>
<dbReference type="PROSITE" id="PS50238">
    <property type="entry name" value="RHOGAP"/>
    <property type="match status" value="1"/>
</dbReference>
<feature type="compositionally biased region" description="Polar residues" evidence="6">
    <location>
        <begin position="369"/>
        <end position="394"/>
    </location>
</feature>
<dbReference type="EMBL" id="CAJVPG010000462">
    <property type="protein sequence ID" value="CAG8430282.1"/>
    <property type="molecule type" value="Genomic_DNA"/>
</dbReference>
<organism evidence="9 10">
    <name type="scientific">Penicillium salamii</name>
    <dbReference type="NCBI Taxonomy" id="1612424"/>
    <lineage>
        <taxon>Eukaryota</taxon>
        <taxon>Fungi</taxon>
        <taxon>Dikarya</taxon>
        <taxon>Ascomycota</taxon>
        <taxon>Pezizomycotina</taxon>
        <taxon>Eurotiomycetes</taxon>
        <taxon>Eurotiomycetidae</taxon>
        <taxon>Eurotiales</taxon>
        <taxon>Aspergillaceae</taxon>
        <taxon>Penicillium</taxon>
    </lineage>
</organism>
<dbReference type="AlphaFoldDB" id="A0A9W4JZ67"/>
<dbReference type="Proteomes" id="UP001152649">
    <property type="component" value="Unassembled WGS sequence"/>
</dbReference>
<keyword evidence="1" id="KW-0343">GTPase activation</keyword>
<dbReference type="Pfam" id="PF00412">
    <property type="entry name" value="LIM"/>
    <property type="match status" value="2"/>
</dbReference>
<protein>
    <recommendedName>
        <fullName evidence="11">Rho GTPase activation protein</fullName>
    </recommendedName>
</protein>
<dbReference type="InterPro" id="IPR000198">
    <property type="entry name" value="RhoGAP_dom"/>
</dbReference>
<dbReference type="SMART" id="SM00324">
    <property type="entry name" value="RhoGAP"/>
    <property type="match status" value="1"/>
</dbReference>
<dbReference type="PANTHER" id="PTHR23176">
    <property type="entry name" value="RHO/RAC/CDC GTPASE-ACTIVATING PROTEIN"/>
    <property type="match status" value="1"/>
</dbReference>
<feature type="region of interest" description="Disordered" evidence="6">
    <location>
        <begin position="203"/>
        <end position="279"/>
    </location>
</feature>
<keyword evidence="3 4" id="KW-0862">Zinc</keyword>
<dbReference type="InterPro" id="IPR008936">
    <property type="entry name" value="Rho_GTPase_activation_prot"/>
</dbReference>
<feature type="compositionally biased region" description="Basic and acidic residues" evidence="6">
    <location>
        <begin position="403"/>
        <end position="412"/>
    </location>
</feature>
<feature type="region of interest" description="Disordered" evidence="6">
    <location>
        <begin position="314"/>
        <end position="574"/>
    </location>
</feature>
<evidence type="ECO:0008006" key="11">
    <source>
        <dbReference type="Google" id="ProtNLM"/>
    </source>
</evidence>
<dbReference type="PANTHER" id="PTHR23176:SF128">
    <property type="entry name" value="RHO GTPASE-ACTIVATING PROTEIN RGD1"/>
    <property type="match status" value="1"/>
</dbReference>
<dbReference type="GO" id="GO:0046872">
    <property type="term" value="F:metal ion binding"/>
    <property type="evidence" value="ECO:0007669"/>
    <property type="project" value="UniProtKB-KW"/>
</dbReference>
<dbReference type="GO" id="GO:0005096">
    <property type="term" value="F:GTPase activator activity"/>
    <property type="evidence" value="ECO:0007669"/>
    <property type="project" value="UniProtKB-KW"/>
</dbReference>
<dbReference type="SMART" id="SM00132">
    <property type="entry name" value="LIM"/>
    <property type="match status" value="2"/>
</dbReference>
<dbReference type="CDD" id="cd09395">
    <property type="entry name" value="LIM2_Rga"/>
    <property type="match status" value="1"/>
</dbReference>
<proteinExistence type="predicted"/>
<feature type="compositionally biased region" description="Basic and acidic residues" evidence="6">
    <location>
        <begin position="479"/>
        <end position="490"/>
    </location>
</feature>